<dbReference type="InParanoid" id="A0A1V8TTP2"/>
<dbReference type="PANTHER" id="PTHR21661:SF39">
    <property type="entry name" value="HYDROLASE, PUTATIVE (AFU_ORTHOLOGUE AFUA_3G08960)-RELATED"/>
    <property type="match status" value="1"/>
</dbReference>
<dbReference type="InterPro" id="IPR016292">
    <property type="entry name" value="Epoxide_hydrolase"/>
</dbReference>
<dbReference type="PRINTS" id="PR00412">
    <property type="entry name" value="EPOXHYDRLASE"/>
</dbReference>
<comment type="caution">
    <text evidence="4">The sequence shown here is derived from an EMBL/GenBank/DDBJ whole genome shotgun (WGS) entry which is preliminary data.</text>
</comment>
<dbReference type="InterPro" id="IPR029058">
    <property type="entry name" value="AB_hydrolase_fold"/>
</dbReference>
<feature type="domain" description="Epoxide hydrolase N-terminal" evidence="3">
    <location>
        <begin position="16"/>
        <end position="128"/>
    </location>
</feature>
<dbReference type="AlphaFoldDB" id="A0A1V8TTP2"/>
<dbReference type="SUPFAM" id="SSF53474">
    <property type="entry name" value="alpha/beta-Hydrolases"/>
    <property type="match status" value="1"/>
</dbReference>
<dbReference type="Proteomes" id="UP000192596">
    <property type="component" value="Unassembled WGS sequence"/>
</dbReference>
<sequence length="416" mass="46027">MADYSIAPSGATISPKSFRAHASEEKLQLLKDLVKLSPIGTASFENTGAGRRYGMKREWLANAKEVWSTSFDWRKHEDRINSYPNFTVPIRDDGGITIDVHFIALYSQKKGAIPIAFYHGWPGSVLEFLDMLDLVKRKYTPETSPYHIIVPSLPGYAYSSGPPLDQDYGMVQASLCLDKLMRGLGFAAYLAQGGDLGSRVSRTQASRSDACVGFHLNMISMPPPENHAELEVSALEKEALPRVNDFMSTGSAYAFEHGSRTATIGLALSASPIAMLSWIGEKFLEWTDEDPPLDRILESVTLYYLTDTFPRCIYPYRGETNGSEGRPRQGQVTSFMPNKTPAKSAFIDKPLGYSFFPKDIFPVPGSWAATLGNLVHYSQHDSGGHFAAMEKPAELFQDVEEWAAKAWQGQTSGVKL</sequence>
<name>A0A1V8TTP2_9PEZI</name>
<dbReference type="Gene3D" id="3.40.50.1820">
    <property type="entry name" value="alpha/beta hydrolase"/>
    <property type="match status" value="1"/>
</dbReference>
<dbReference type="GO" id="GO:0097176">
    <property type="term" value="P:epoxide metabolic process"/>
    <property type="evidence" value="ECO:0007669"/>
    <property type="project" value="TreeGrafter"/>
</dbReference>
<accession>A0A1V8TTP2</accession>
<evidence type="ECO:0000259" key="3">
    <source>
        <dbReference type="Pfam" id="PF06441"/>
    </source>
</evidence>
<evidence type="ECO:0000313" key="4">
    <source>
        <dbReference type="EMBL" id="OQO14698.1"/>
    </source>
</evidence>
<organism evidence="4 5">
    <name type="scientific">Cryoendolithus antarcticus</name>
    <dbReference type="NCBI Taxonomy" id="1507870"/>
    <lineage>
        <taxon>Eukaryota</taxon>
        <taxon>Fungi</taxon>
        <taxon>Dikarya</taxon>
        <taxon>Ascomycota</taxon>
        <taxon>Pezizomycotina</taxon>
        <taxon>Dothideomycetes</taxon>
        <taxon>Dothideomycetidae</taxon>
        <taxon>Cladosporiales</taxon>
        <taxon>Cladosporiaceae</taxon>
        <taxon>Cryoendolithus</taxon>
    </lineage>
</organism>
<dbReference type="InterPro" id="IPR000639">
    <property type="entry name" value="Epox_hydrolase-like"/>
</dbReference>
<reference evidence="5" key="1">
    <citation type="submission" date="2017-03" db="EMBL/GenBank/DDBJ databases">
        <title>Genomes of endolithic fungi from Antarctica.</title>
        <authorList>
            <person name="Coleine C."/>
            <person name="Masonjones S."/>
            <person name="Stajich J.E."/>
        </authorList>
    </citation>
    <scope>NUCLEOTIDE SEQUENCE [LARGE SCALE GENOMIC DNA]</scope>
    <source>
        <strain evidence="5">CCFEE 5527</strain>
    </source>
</reference>
<comment type="similarity">
    <text evidence="1">Belongs to the peptidase S33 family.</text>
</comment>
<evidence type="ECO:0000313" key="5">
    <source>
        <dbReference type="Proteomes" id="UP000192596"/>
    </source>
</evidence>
<dbReference type="OrthoDB" id="7130006at2759"/>
<dbReference type="STRING" id="1507870.A0A1V8TTP2"/>
<dbReference type="Pfam" id="PF06441">
    <property type="entry name" value="EHN"/>
    <property type="match status" value="1"/>
</dbReference>
<keyword evidence="2" id="KW-0378">Hydrolase</keyword>
<protein>
    <recommendedName>
        <fullName evidence="3">Epoxide hydrolase N-terminal domain-containing protein</fullName>
    </recommendedName>
</protein>
<gene>
    <name evidence="4" type="ORF">B0A48_00079</name>
</gene>
<evidence type="ECO:0000256" key="1">
    <source>
        <dbReference type="ARBA" id="ARBA00010088"/>
    </source>
</evidence>
<evidence type="ECO:0000256" key="2">
    <source>
        <dbReference type="ARBA" id="ARBA00022801"/>
    </source>
</evidence>
<dbReference type="PANTHER" id="PTHR21661">
    <property type="entry name" value="EPOXIDE HYDROLASE 1-RELATED"/>
    <property type="match status" value="1"/>
</dbReference>
<dbReference type="GO" id="GO:0004301">
    <property type="term" value="F:epoxide hydrolase activity"/>
    <property type="evidence" value="ECO:0007669"/>
    <property type="project" value="TreeGrafter"/>
</dbReference>
<keyword evidence="5" id="KW-1185">Reference proteome</keyword>
<dbReference type="InterPro" id="IPR010497">
    <property type="entry name" value="Epoxide_hydro_N"/>
</dbReference>
<dbReference type="EMBL" id="NAJO01000001">
    <property type="protein sequence ID" value="OQO14698.1"/>
    <property type="molecule type" value="Genomic_DNA"/>
</dbReference>
<dbReference type="PIRSF" id="PIRSF001112">
    <property type="entry name" value="Epoxide_hydrolase"/>
    <property type="match status" value="1"/>
</dbReference>
<proteinExistence type="inferred from homology"/>